<gene>
    <name evidence="1" type="ORF">ACFSCX_19255</name>
</gene>
<proteinExistence type="predicted"/>
<sequence length="41" mass="4870">MVEVQTNWKKENGESQQVILRAYVISTEKELKITRFETVDQ</sequence>
<protein>
    <submittedName>
        <fullName evidence="1">Uncharacterized protein</fullName>
    </submittedName>
</protein>
<comment type="caution">
    <text evidence="1">The sequence shown here is derived from an EMBL/GenBank/DDBJ whole genome shotgun (WGS) entry which is preliminary data.</text>
</comment>
<evidence type="ECO:0000313" key="2">
    <source>
        <dbReference type="Proteomes" id="UP001597214"/>
    </source>
</evidence>
<organism evidence="1 2">
    <name type="scientific">Bacillus salitolerans</name>
    <dbReference type="NCBI Taxonomy" id="1437434"/>
    <lineage>
        <taxon>Bacteria</taxon>
        <taxon>Bacillati</taxon>
        <taxon>Bacillota</taxon>
        <taxon>Bacilli</taxon>
        <taxon>Bacillales</taxon>
        <taxon>Bacillaceae</taxon>
        <taxon>Bacillus</taxon>
    </lineage>
</organism>
<dbReference type="Proteomes" id="UP001597214">
    <property type="component" value="Unassembled WGS sequence"/>
</dbReference>
<dbReference type="EMBL" id="JBHUEM010000046">
    <property type="protein sequence ID" value="MFD1738661.1"/>
    <property type="molecule type" value="Genomic_DNA"/>
</dbReference>
<name>A0ABW4LUD3_9BACI</name>
<evidence type="ECO:0000313" key="1">
    <source>
        <dbReference type="EMBL" id="MFD1738661.1"/>
    </source>
</evidence>
<accession>A0ABW4LUD3</accession>
<dbReference type="RefSeq" id="WP_377929875.1">
    <property type="nucleotide sequence ID" value="NZ_JBHUEM010000046.1"/>
</dbReference>
<reference evidence="2" key="1">
    <citation type="journal article" date="2019" name="Int. J. Syst. Evol. Microbiol.">
        <title>The Global Catalogue of Microorganisms (GCM) 10K type strain sequencing project: providing services to taxonomists for standard genome sequencing and annotation.</title>
        <authorList>
            <consortium name="The Broad Institute Genomics Platform"/>
            <consortium name="The Broad Institute Genome Sequencing Center for Infectious Disease"/>
            <person name="Wu L."/>
            <person name="Ma J."/>
        </authorList>
    </citation>
    <scope>NUCLEOTIDE SEQUENCE [LARGE SCALE GENOMIC DNA]</scope>
    <source>
        <strain evidence="2">CCUG 49339</strain>
    </source>
</reference>
<keyword evidence="2" id="KW-1185">Reference proteome</keyword>